<dbReference type="Pfam" id="PF03180">
    <property type="entry name" value="Lipoprotein_9"/>
    <property type="match status" value="1"/>
</dbReference>
<dbReference type="SUPFAM" id="SSF53850">
    <property type="entry name" value="Periplasmic binding protein-like II"/>
    <property type="match status" value="1"/>
</dbReference>
<dbReference type="PANTHER" id="PTHR30429:SF0">
    <property type="entry name" value="METHIONINE-BINDING LIPOPROTEIN METQ"/>
    <property type="match status" value="1"/>
</dbReference>
<dbReference type="OrthoDB" id="9812878at2"/>
<gene>
    <name evidence="8" type="ORF">CBF29_07615</name>
</gene>
<dbReference type="Proteomes" id="UP000287605">
    <property type="component" value="Unassembled WGS sequence"/>
</dbReference>
<evidence type="ECO:0000313" key="8">
    <source>
        <dbReference type="EMBL" id="RSU11541.1"/>
    </source>
</evidence>
<evidence type="ECO:0000256" key="7">
    <source>
        <dbReference type="SAM" id="SignalP"/>
    </source>
</evidence>
<keyword evidence="6" id="KW-0449">Lipoprotein</keyword>
<protein>
    <recommendedName>
        <fullName evidence="10">NLPA lipoprotein</fullName>
    </recommendedName>
</protein>
<evidence type="ECO:0000256" key="6">
    <source>
        <dbReference type="ARBA" id="ARBA00023288"/>
    </source>
</evidence>
<sequence>MKKWLVGLGLTGMVLFLGACGAASKADKSTNDSGSSVKEDKVITVASALDSAEKILKIANEEAEKEGYTIKMVRVNDNVQYNTLLNNKEVDANFSQHEPFMNDFNKAHDGNLVIAQKVYDAKVGFYSKDYKTIEELPEGGNVAVPNDASNQGRALAILDDKGLIKLKDGVGFNGTVKDIIDNPNQFEFVELDLLNLASAYNEEGMVLVYNYPTYLTKIGLTPADAIFLETPNDNHFAISVAAGEDNIDSEKINVLAKSIASEAVRKFLVEEEGVSLIPSF</sequence>
<dbReference type="PROSITE" id="PS51257">
    <property type="entry name" value="PROKAR_LIPOPROTEIN"/>
    <property type="match status" value="1"/>
</dbReference>
<evidence type="ECO:0000256" key="2">
    <source>
        <dbReference type="ARBA" id="ARBA00008973"/>
    </source>
</evidence>
<evidence type="ECO:0000313" key="9">
    <source>
        <dbReference type="Proteomes" id="UP000287605"/>
    </source>
</evidence>
<proteinExistence type="inferred from homology"/>
<accession>A0A430AU10</accession>
<dbReference type="PANTHER" id="PTHR30429">
    <property type="entry name" value="D-METHIONINE-BINDING LIPOPROTEIN METQ"/>
    <property type="match status" value="1"/>
</dbReference>
<organism evidence="8 9">
    <name type="scientific">Vagococcus elongatus</name>
    <dbReference type="NCBI Taxonomy" id="180344"/>
    <lineage>
        <taxon>Bacteria</taxon>
        <taxon>Bacillati</taxon>
        <taxon>Bacillota</taxon>
        <taxon>Bacilli</taxon>
        <taxon>Lactobacillales</taxon>
        <taxon>Enterococcaceae</taxon>
        <taxon>Vagococcus</taxon>
    </lineage>
</organism>
<evidence type="ECO:0000256" key="5">
    <source>
        <dbReference type="ARBA" id="ARBA00023139"/>
    </source>
</evidence>
<feature type="signal peptide" evidence="7">
    <location>
        <begin position="1"/>
        <end position="25"/>
    </location>
</feature>
<reference evidence="8 9" key="1">
    <citation type="submission" date="2017-05" db="EMBL/GenBank/DDBJ databases">
        <title>Vagococcus spp. assemblies.</title>
        <authorList>
            <person name="Gulvik C.A."/>
        </authorList>
    </citation>
    <scope>NUCLEOTIDE SEQUENCE [LARGE SCALE GENOMIC DNA]</scope>
    <source>
        <strain evidence="8 9">CCUG 51432</strain>
    </source>
</reference>
<evidence type="ECO:0000256" key="4">
    <source>
        <dbReference type="ARBA" id="ARBA00023136"/>
    </source>
</evidence>
<evidence type="ECO:0008006" key="10">
    <source>
        <dbReference type="Google" id="ProtNLM"/>
    </source>
</evidence>
<feature type="chain" id="PRO_5019291463" description="NLPA lipoprotein" evidence="7">
    <location>
        <begin position="26"/>
        <end position="280"/>
    </location>
</feature>
<dbReference type="InterPro" id="IPR004872">
    <property type="entry name" value="Lipoprotein_NlpA"/>
</dbReference>
<keyword evidence="5" id="KW-0564">Palmitate</keyword>
<dbReference type="GO" id="GO:0016020">
    <property type="term" value="C:membrane"/>
    <property type="evidence" value="ECO:0007669"/>
    <property type="project" value="UniProtKB-SubCell"/>
</dbReference>
<dbReference type="AlphaFoldDB" id="A0A430AU10"/>
<comment type="subcellular location">
    <subcellularLocation>
        <location evidence="1">Membrane</location>
        <topology evidence="1">Lipid-anchor</topology>
    </subcellularLocation>
</comment>
<keyword evidence="3 7" id="KW-0732">Signal</keyword>
<evidence type="ECO:0000256" key="1">
    <source>
        <dbReference type="ARBA" id="ARBA00004635"/>
    </source>
</evidence>
<name>A0A430AU10_9ENTE</name>
<evidence type="ECO:0000256" key="3">
    <source>
        <dbReference type="ARBA" id="ARBA00022729"/>
    </source>
</evidence>
<dbReference type="RefSeq" id="WP_126809166.1">
    <property type="nucleotide sequence ID" value="NZ_NGKA01000010.1"/>
</dbReference>
<keyword evidence="9" id="KW-1185">Reference proteome</keyword>
<comment type="caution">
    <text evidence="8">The sequence shown here is derived from an EMBL/GenBank/DDBJ whole genome shotgun (WGS) entry which is preliminary data.</text>
</comment>
<comment type="similarity">
    <text evidence="2">Belongs to the NlpA lipoprotein family.</text>
</comment>
<dbReference type="EMBL" id="NGKA01000010">
    <property type="protein sequence ID" value="RSU11541.1"/>
    <property type="molecule type" value="Genomic_DNA"/>
</dbReference>
<dbReference type="Gene3D" id="3.40.190.10">
    <property type="entry name" value="Periplasmic binding protein-like II"/>
    <property type="match status" value="2"/>
</dbReference>
<keyword evidence="4" id="KW-0472">Membrane</keyword>